<dbReference type="RefSeq" id="WP_075167987.1">
    <property type="nucleotide sequence ID" value="NZ_CP044455.1"/>
</dbReference>
<gene>
    <name evidence="2" type="ORF">FSC09_02955</name>
</gene>
<evidence type="ECO:0000313" key="2">
    <source>
        <dbReference type="EMBL" id="QIC69439.1"/>
    </source>
</evidence>
<dbReference type="PANTHER" id="PTHR41260">
    <property type="entry name" value="PROTEIN ECSC"/>
    <property type="match status" value="1"/>
</dbReference>
<organism evidence="2 3">
    <name type="scientific">Acinetobacter indicus</name>
    <dbReference type="NCBI Taxonomy" id="756892"/>
    <lineage>
        <taxon>Bacteria</taxon>
        <taxon>Pseudomonadati</taxon>
        <taxon>Pseudomonadota</taxon>
        <taxon>Gammaproteobacteria</taxon>
        <taxon>Moraxellales</taxon>
        <taxon>Moraxellaceae</taxon>
        <taxon>Acinetobacter</taxon>
    </lineage>
</organism>
<reference evidence="2 3" key="1">
    <citation type="submission" date="2019-09" db="EMBL/GenBank/DDBJ databases">
        <title>Non-baumannii Acinetobacter spp. carrying blaNDM-1 isolated in China.</title>
        <authorList>
            <person name="Cui C."/>
            <person name="Chen C."/>
            <person name="Sun J."/>
            <person name="Liu Y."/>
        </authorList>
    </citation>
    <scope>NUCLEOTIDE SEQUENCE [LARGE SCALE GENOMIC DNA]</scope>
    <source>
        <strain evidence="2 3">B18</strain>
    </source>
</reference>
<feature type="compositionally biased region" description="Acidic residues" evidence="1">
    <location>
        <begin position="435"/>
        <end position="447"/>
    </location>
</feature>
<accession>A0A6C0XZW9</accession>
<sequence length="482" mass="53141">MTDSNNKQSGGFLSSAFGVAKKLSHTGIDLVQHVAPGSTSKEEVGSSQGRVVEGSASPVFGRHSSRYDNPQQVLKAHLPQVSRQLLGRHYNKVNNLAHFVAPQFSDKVSDYFFHQLNTFTSNISSVDAVLDEAGVRDLEELTQDVNRSKRISQALAEQNKWLASIQGAITGATGVIGTAVDVPVSMIMSLRTIYQVGRSYGFELNKEEGQAIVQYIFKQVDLGLIAEKQAVLLGIKSVLNMLQTHDVHQLQQLVGSSNDMEALRKYLVNEQGEMKWQWMNSMPKFSLLSKLTPVATASVSAAYSWKLVEHVHQKAQEVFSHAREYLIQHKGSQLSPVDAYEKAAALLAQAAPKLLEQPATATPAVEELKLDQDIELQQNSTISKVKIQKKSAEEKPEPEQIDQDIQQGLEQLADKMVEPNAAVEPQKPAIPPESIEPEPEDDDEFDDTPPAVEEPPETEAEPQKAEAEKPVVKKVTKKQKAQ</sequence>
<dbReference type="Proteomes" id="UP000503440">
    <property type="component" value="Chromosome"/>
</dbReference>
<proteinExistence type="predicted"/>
<feature type="region of interest" description="Disordered" evidence="1">
    <location>
        <begin position="412"/>
        <end position="482"/>
    </location>
</feature>
<dbReference type="InterPro" id="IPR024787">
    <property type="entry name" value="EcsC"/>
</dbReference>
<evidence type="ECO:0000256" key="1">
    <source>
        <dbReference type="SAM" id="MobiDB-lite"/>
    </source>
</evidence>
<protein>
    <submittedName>
        <fullName evidence="2">EcsC family protein</fullName>
    </submittedName>
</protein>
<dbReference type="AlphaFoldDB" id="A0A6C0XZW9"/>
<name>A0A6C0XZW9_9GAMM</name>
<feature type="compositionally biased region" description="Basic and acidic residues" evidence="1">
    <location>
        <begin position="461"/>
        <end position="471"/>
    </location>
</feature>
<dbReference type="EMBL" id="CP044455">
    <property type="protein sequence ID" value="QIC69439.1"/>
    <property type="molecule type" value="Genomic_DNA"/>
</dbReference>
<dbReference type="Pfam" id="PF12787">
    <property type="entry name" value="EcsC"/>
    <property type="match status" value="1"/>
</dbReference>
<evidence type="ECO:0000313" key="3">
    <source>
        <dbReference type="Proteomes" id="UP000503440"/>
    </source>
</evidence>
<dbReference type="PANTHER" id="PTHR41260:SF1">
    <property type="entry name" value="PROTEIN ECSC"/>
    <property type="match status" value="1"/>
</dbReference>
<feature type="compositionally biased region" description="Basic residues" evidence="1">
    <location>
        <begin position="472"/>
        <end position="482"/>
    </location>
</feature>